<evidence type="ECO:0000256" key="1">
    <source>
        <dbReference type="SAM" id="MobiDB-lite"/>
    </source>
</evidence>
<dbReference type="Pfam" id="PF11241">
    <property type="entry name" value="DUF3043"/>
    <property type="match status" value="1"/>
</dbReference>
<feature type="region of interest" description="Disordered" evidence="1">
    <location>
        <begin position="1"/>
        <end position="45"/>
    </location>
</feature>
<accession>A0A6J6BI16</accession>
<name>A0A6J6BI16_9ZZZZ</name>
<feature type="transmembrane region" description="Helical" evidence="2">
    <location>
        <begin position="105"/>
        <end position="130"/>
    </location>
</feature>
<keyword evidence="2" id="KW-0812">Transmembrane</keyword>
<proteinExistence type="predicted"/>
<dbReference type="InterPro" id="IPR021403">
    <property type="entry name" value="DUF3043"/>
</dbReference>
<feature type="transmembrane region" description="Helical" evidence="2">
    <location>
        <begin position="81"/>
        <end position="99"/>
    </location>
</feature>
<organism evidence="3">
    <name type="scientific">freshwater metagenome</name>
    <dbReference type="NCBI Taxonomy" id="449393"/>
    <lineage>
        <taxon>unclassified sequences</taxon>
        <taxon>metagenomes</taxon>
        <taxon>ecological metagenomes</taxon>
    </lineage>
</organism>
<dbReference type="EMBL" id="CAEZST010000001">
    <property type="protein sequence ID" value="CAB4537828.1"/>
    <property type="molecule type" value="Genomic_DNA"/>
</dbReference>
<dbReference type="AlphaFoldDB" id="A0A6J6BI16"/>
<keyword evidence="2" id="KW-0472">Membrane</keyword>
<sequence length="177" mass="20267">MSEQSSNQGKGKPTPTRKEREKARKKPLVGDRSKEAKRADKEKVRIQRQQIREGMMAGDERYLSARDKGPQRRFARDLVDARFTAGELVLPMLFIVVFMTFIDSFILQVIALFAMWGLFGIVALDATLVGKSTKKKVAIKFGQENLEQGIAWYAAMRSIQMRSLRIPKPQVSRFQKF</sequence>
<dbReference type="EMBL" id="CAEZTO010000002">
    <property type="protein sequence ID" value="CAB4564631.1"/>
    <property type="molecule type" value="Genomic_DNA"/>
</dbReference>
<evidence type="ECO:0000256" key="2">
    <source>
        <dbReference type="SAM" id="Phobius"/>
    </source>
</evidence>
<reference evidence="3" key="1">
    <citation type="submission" date="2020-05" db="EMBL/GenBank/DDBJ databases">
        <authorList>
            <person name="Chiriac C."/>
            <person name="Salcher M."/>
            <person name="Ghai R."/>
            <person name="Kavagutti S V."/>
        </authorList>
    </citation>
    <scope>NUCLEOTIDE SEQUENCE</scope>
</reference>
<evidence type="ECO:0000313" key="3">
    <source>
        <dbReference type="EMBL" id="CAB4537828.1"/>
    </source>
</evidence>
<protein>
    <submittedName>
        <fullName evidence="3">Unannotated protein</fullName>
    </submittedName>
</protein>
<gene>
    <name evidence="3" type="ORF">UFOPK1503_00031</name>
    <name evidence="4" type="ORF">UFOPK1693_00267</name>
</gene>
<feature type="compositionally biased region" description="Basic and acidic residues" evidence="1">
    <location>
        <begin position="16"/>
        <end position="45"/>
    </location>
</feature>
<keyword evidence="2" id="KW-1133">Transmembrane helix</keyword>
<evidence type="ECO:0000313" key="4">
    <source>
        <dbReference type="EMBL" id="CAB4564631.1"/>
    </source>
</evidence>